<dbReference type="Pfam" id="PF13424">
    <property type="entry name" value="TPR_12"/>
    <property type="match status" value="3"/>
</dbReference>
<evidence type="ECO:0000313" key="10">
    <source>
        <dbReference type="EMBL" id="CAF1452259.1"/>
    </source>
</evidence>
<dbReference type="InterPro" id="IPR011990">
    <property type="entry name" value="TPR-like_helical_dom_sf"/>
</dbReference>
<keyword evidence="4" id="KW-0548">Nucleotidyltransferase</keyword>
<dbReference type="AlphaFoldDB" id="A0A815WBQ9"/>
<sequence length="543" mass="63141">MITAKIKGLFTQKQELVAQIQSDRERRKKGDEPIVFTVQGQSTSELNGQFVHSQIFIDVLLRIKSTQTDKEEFISRCNTIYTGNDSQLAIVKEFSKKYSPDKALWWYTRESFLYRMLNKALRVQNTDLLFRFRFFIVDLRQQLNDHRCSTPCRLYRGQMMSKDEVQILRNSIGQFISINSFFSTSVDRYVALRFLDSTSDDLEQVLFEIDADPSVTTKPFADITKLSYFKNEEEILVMLGSIFRIVDVRNDDNQVWIIQMILCSDDDHHLKAIFEHMKNEHGGGEKNLLSFGNVLADMGKFDEAEKYYLRLLDHLSPNDPDIARCYHGLGNITDEKGDYDSSLQWHQKSLDIRIKTLKSDHPHLAPSYISIGCDYFNKGDYQQALESYNTAFEIIKKAFGESHPDIAMCLNNIGCVYERQKNHSKALECHQQALDIRLDYLPEHHPDVGQSHHNIGNIYRCQGQYDLALKHYNESLTIKIQSLPSEHRDIALTLENIGNIYKDKEEYEEALKYYKKAATIYCHSLPPTHPSLLQIEEYIRYLS</sequence>
<evidence type="ECO:0000256" key="3">
    <source>
        <dbReference type="ARBA" id="ARBA00022679"/>
    </source>
</evidence>
<dbReference type="PROSITE" id="PS51996">
    <property type="entry name" value="TR_MART"/>
    <property type="match status" value="1"/>
</dbReference>
<dbReference type="Proteomes" id="UP000663882">
    <property type="component" value="Unassembled WGS sequence"/>
</dbReference>
<dbReference type="GO" id="GO:0106274">
    <property type="term" value="F:NAD+-protein-arginine ADP-ribosyltransferase activity"/>
    <property type="evidence" value="ECO:0007669"/>
    <property type="project" value="UniProtKB-EC"/>
</dbReference>
<dbReference type="Proteomes" id="UP000663889">
    <property type="component" value="Unassembled WGS sequence"/>
</dbReference>
<keyword evidence="9" id="KW-0521">NADP</keyword>
<name>A0A815WBQ9_9BILA</name>
<comment type="similarity">
    <text evidence="1 9">Belongs to the Arg-specific ADP-ribosyltransferase family.</text>
</comment>
<evidence type="ECO:0000256" key="6">
    <source>
        <dbReference type="ARBA" id="ARBA00022803"/>
    </source>
</evidence>
<dbReference type="EMBL" id="CAJNOO010006666">
    <property type="protein sequence ID" value="CAF1452259.1"/>
    <property type="molecule type" value="Genomic_DNA"/>
</dbReference>
<dbReference type="InterPro" id="IPR000768">
    <property type="entry name" value="ART"/>
</dbReference>
<evidence type="ECO:0000256" key="5">
    <source>
        <dbReference type="ARBA" id="ARBA00022737"/>
    </source>
</evidence>
<keyword evidence="6 8" id="KW-0802">TPR repeat</keyword>
<feature type="repeat" description="TPR" evidence="8">
    <location>
        <begin position="407"/>
        <end position="440"/>
    </location>
</feature>
<dbReference type="SUPFAM" id="SSF56399">
    <property type="entry name" value="ADP-ribosylation"/>
    <property type="match status" value="1"/>
</dbReference>
<organism evidence="11 14">
    <name type="scientific">Rotaria sordida</name>
    <dbReference type="NCBI Taxonomy" id="392033"/>
    <lineage>
        <taxon>Eukaryota</taxon>
        <taxon>Metazoa</taxon>
        <taxon>Spiralia</taxon>
        <taxon>Gnathifera</taxon>
        <taxon>Rotifera</taxon>
        <taxon>Eurotatoria</taxon>
        <taxon>Bdelloidea</taxon>
        <taxon>Philodinida</taxon>
        <taxon>Philodinidae</taxon>
        <taxon>Rotaria</taxon>
    </lineage>
</organism>
<reference evidence="11" key="1">
    <citation type="submission" date="2021-02" db="EMBL/GenBank/DDBJ databases">
        <authorList>
            <person name="Nowell W R."/>
        </authorList>
    </citation>
    <scope>NUCLEOTIDE SEQUENCE</scope>
</reference>
<evidence type="ECO:0000313" key="14">
    <source>
        <dbReference type="Proteomes" id="UP000663889"/>
    </source>
</evidence>
<protein>
    <recommendedName>
        <fullName evidence="9">NAD(P)(+)--arginine ADP-ribosyltransferase</fullName>
        <ecNumber evidence="9">2.4.2.31</ecNumber>
    </recommendedName>
    <alternativeName>
        <fullName evidence="9">Mono(ADP-ribosyl)transferase</fullName>
    </alternativeName>
</protein>
<dbReference type="Proteomes" id="UP000663874">
    <property type="component" value="Unassembled WGS sequence"/>
</dbReference>
<feature type="repeat" description="TPR" evidence="8">
    <location>
        <begin position="449"/>
        <end position="482"/>
    </location>
</feature>
<evidence type="ECO:0000256" key="8">
    <source>
        <dbReference type="PROSITE-ProRule" id="PRU00339"/>
    </source>
</evidence>
<comment type="catalytic activity">
    <reaction evidence="7 9">
        <text>L-arginyl-[protein] + NAD(+) = N(omega)-(ADP-D-ribosyl)-L-arginyl-[protein] + nicotinamide + H(+)</text>
        <dbReference type="Rhea" id="RHEA:19149"/>
        <dbReference type="Rhea" id="RHEA-COMP:10532"/>
        <dbReference type="Rhea" id="RHEA-COMP:15087"/>
        <dbReference type="ChEBI" id="CHEBI:15378"/>
        <dbReference type="ChEBI" id="CHEBI:17154"/>
        <dbReference type="ChEBI" id="CHEBI:29965"/>
        <dbReference type="ChEBI" id="CHEBI:57540"/>
        <dbReference type="ChEBI" id="CHEBI:142554"/>
        <dbReference type="EC" id="2.4.2.31"/>
    </reaction>
</comment>
<dbReference type="InterPro" id="IPR019734">
    <property type="entry name" value="TPR_rpt"/>
</dbReference>
<feature type="repeat" description="TPR" evidence="8">
    <location>
        <begin position="491"/>
        <end position="524"/>
    </location>
</feature>
<evidence type="ECO:0000256" key="4">
    <source>
        <dbReference type="ARBA" id="ARBA00022695"/>
    </source>
</evidence>
<evidence type="ECO:0000256" key="7">
    <source>
        <dbReference type="ARBA" id="ARBA00047597"/>
    </source>
</evidence>
<proteinExistence type="inferred from homology"/>
<evidence type="ECO:0000313" key="11">
    <source>
        <dbReference type="EMBL" id="CAF1541457.1"/>
    </source>
</evidence>
<dbReference type="EMBL" id="CAJOAX010010770">
    <property type="protein sequence ID" value="CAF4081201.1"/>
    <property type="molecule type" value="Genomic_DNA"/>
</dbReference>
<evidence type="ECO:0000256" key="9">
    <source>
        <dbReference type="RuleBase" id="RU361228"/>
    </source>
</evidence>
<keyword evidence="9" id="KW-0520">NAD</keyword>
<evidence type="ECO:0000256" key="1">
    <source>
        <dbReference type="ARBA" id="ARBA00009558"/>
    </source>
</evidence>
<dbReference type="Gene3D" id="3.90.176.10">
    <property type="entry name" value="Toxin ADP-ribosyltransferase, Chain A, domain 1"/>
    <property type="match status" value="1"/>
</dbReference>
<evidence type="ECO:0000313" key="12">
    <source>
        <dbReference type="EMBL" id="CAF4081201.1"/>
    </source>
</evidence>
<dbReference type="EMBL" id="CAJNOU010008843">
    <property type="protein sequence ID" value="CAF1541457.1"/>
    <property type="molecule type" value="Genomic_DNA"/>
</dbReference>
<dbReference type="PANTHER" id="PTHR45641:SF1">
    <property type="entry name" value="AAA+ ATPASE DOMAIN-CONTAINING PROTEIN"/>
    <property type="match status" value="1"/>
</dbReference>
<evidence type="ECO:0000313" key="13">
    <source>
        <dbReference type="EMBL" id="CAF4206721.1"/>
    </source>
</evidence>
<comment type="caution">
    <text evidence="11">The sequence shown here is derived from an EMBL/GenBank/DDBJ whole genome shotgun (WGS) entry which is preliminary data.</text>
</comment>
<gene>
    <name evidence="13" type="ORF">FNK824_LOCUS36545</name>
    <name evidence="12" type="ORF">OTI717_LOCUS33203</name>
    <name evidence="10" type="ORF">RFH988_LOCUS36806</name>
    <name evidence="11" type="ORF">SEV965_LOCUS38155</name>
</gene>
<dbReference type="Pfam" id="PF01129">
    <property type="entry name" value="ART"/>
    <property type="match status" value="1"/>
</dbReference>
<evidence type="ECO:0000256" key="2">
    <source>
        <dbReference type="ARBA" id="ARBA00022676"/>
    </source>
</evidence>
<feature type="repeat" description="TPR" evidence="8">
    <location>
        <begin position="365"/>
        <end position="398"/>
    </location>
</feature>
<dbReference type="PROSITE" id="PS50005">
    <property type="entry name" value="TPR"/>
    <property type="match status" value="4"/>
</dbReference>
<keyword evidence="5" id="KW-0677">Repeat</keyword>
<accession>A0A815WBQ9</accession>
<dbReference type="SUPFAM" id="SSF81901">
    <property type="entry name" value="HCP-like"/>
    <property type="match status" value="1"/>
</dbReference>
<dbReference type="EC" id="2.4.2.31" evidence="9"/>
<dbReference type="SMART" id="SM00028">
    <property type="entry name" value="TPR"/>
    <property type="match status" value="6"/>
</dbReference>
<keyword evidence="3 9" id="KW-0808">Transferase</keyword>
<dbReference type="Proteomes" id="UP000663823">
    <property type="component" value="Unassembled WGS sequence"/>
</dbReference>
<dbReference type="GO" id="GO:0016779">
    <property type="term" value="F:nucleotidyltransferase activity"/>
    <property type="evidence" value="ECO:0007669"/>
    <property type="project" value="UniProtKB-KW"/>
</dbReference>
<dbReference type="PANTHER" id="PTHR45641">
    <property type="entry name" value="TETRATRICOPEPTIDE REPEAT PROTEIN (AFU_ORTHOLOGUE AFUA_6G03870)"/>
    <property type="match status" value="1"/>
</dbReference>
<dbReference type="Gene3D" id="1.25.40.10">
    <property type="entry name" value="Tetratricopeptide repeat domain"/>
    <property type="match status" value="2"/>
</dbReference>
<dbReference type="EMBL" id="CAJOBE010017046">
    <property type="protein sequence ID" value="CAF4206721.1"/>
    <property type="molecule type" value="Genomic_DNA"/>
</dbReference>
<dbReference type="OrthoDB" id="427518at2759"/>
<keyword evidence="2 9" id="KW-0328">Glycosyltransferase</keyword>